<gene>
    <name evidence="4" type="ORF">SAMN06295964_3241</name>
</gene>
<evidence type="ECO:0000256" key="1">
    <source>
        <dbReference type="ARBA" id="ARBA00023125"/>
    </source>
</evidence>
<dbReference type="RefSeq" id="WP_078701104.1">
    <property type="nucleotide sequence ID" value="NZ_LT796768.1"/>
</dbReference>
<dbReference type="Pfam" id="PF00440">
    <property type="entry name" value="TetR_N"/>
    <property type="match status" value="1"/>
</dbReference>
<keyword evidence="1 2" id="KW-0238">DNA-binding</keyword>
<dbReference type="OrthoDB" id="7506349at2"/>
<proteinExistence type="predicted"/>
<dbReference type="STRING" id="1736691.SAMN06295964_3241"/>
<sequence length="189" mass="20670">MVRNLERRTLLSDAAVSVLAQQGSRGLTHRAIDLEAKVPKGTASNYFASRDDIIDAILVRIGERLSPDPDIHAALAARTPGIDLFTDYLKDIVYRLTAESDVMIALFELRLEATRRPHVADALASWRRNGLAADVEFNTSMGLPGDASDITLFHYAIDGLVFDRLTVPLDDSADVDALVETLARRILGG</sequence>
<dbReference type="Proteomes" id="UP000191040">
    <property type="component" value="Chromosome I"/>
</dbReference>
<reference evidence="5" key="1">
    <citation type="submission" date="2017-02" db="EMBL/GenBank/DDBJ databases">
        <authorList>
            <person name="Varghese N."/>
            <person name="Submissions S."/>
        </authorList>
    </citation>
    <scope>NUCLEOTIDE SEQUENCE [LARGE SCALE GENOMIC DNA]</scope>
    <source>
        <strain evidence="5">9H-4</strain>
    </source>
</reference>
<evidence type="ECO:0000313" key="4">
    <source>
        <dbReference type="EMBL" id="SKB10300.1"/>
    </source>
</evidence>
<organism evidence="4 5">
    <name type="scientific">Aeromicrobium choanae</name>
    <dbReference type="NCBI Taxonomy" id="1736691"/>
    <lineage>
        <taxon>Bacteria</taxon>
        <taxon>Bacillati</taxon>
        <taxon>Actinomycetota</taxon>
        <taxon>Actinomycetes</taxon>
        <taxon>Propionibacteriales</taxon>
        <taxon>Nocardioidaceae</taxon>
        <taxon>Aeromicrobium</taxon>
    </lineage>
</organism>
<dbReference type="SUPFAM" id="SSF46689">
    <property type="entry name" value="Homeodomain-like"/>
    <property type="match status" value="1"/>
</dbReference>
<dbReference type="GO" id="GO:0003677">
    <property type="term" value="F:DNA binding"/>
    <property type="evidence" value="ECO:0007669"/>
    <property type="project" value="UniProtKB-UniRule"/>
</dbReference>
<evidence type="ECO:0000256" key="2">
    <source>
        <dbReference type="PROSITE-ProRule" id="PRU00335"/>
    </source>
</evidence>
<dbReference type="Pfam" id="PF17940">
    <property type="entry name" value="TetR_C_31"/>
    <property type="match status" value="1"/>
</dbReference>
<evidence type="ECO:0000313" key="5">
    <source>
        <dbReference type="Proteomes" id="UP000191040"/>
    </source>
</evidence>
<dbReference type="Gene3D" id="1.10.357.10">
    <property type="entry name" value="Tetracycline Repressor, domain 2"/>
    <property type="match status" value="1"/>
</dbReference>
<dbReference type="InterPro" id="IPR041583">
    <property type="entry name" value="TetR_C_31"/>
</dbReference>
<dbReference type="InterPro" id="IPR009057">
    <property type="entry name" value="Homeodomain-like_sf"/>
</dbReference>
<keyword evidence="5" id="KW-1185">Reference proteome</keyword>
<feature type="DNA-binding region" description="H-T-H motif" evidence="2">
    <location>
        <begin position="28"/>
        <end position="47"/>
    </location>
</feature>
<evidence type="ECO:0000259" key="3">
    <source>
        <dbReference type="PROSITE" id="PS50977"/>
    </source>
</evidence>
<name>A0A1T4Z8B7_9ACTN</name>
<dbReference type="PROSITE" id="PS50977">
    <property type="entry name" value="HTH_TETR_2"/>
    <property type="match status" value="1"/>
</dbReference>
<dbReference type="EMBL" id="LT796768">
    <property type="protein sequence ID" value="SKB10300.1"/>
    <property type="molecule type" value="Genomic_DNA"/>
</dbReference>
<dbReference type="AlphaFoldDB" id="A0A1T4Z8B7"/>
<dbReference type="InterPro" id="IPR001647">
    <property type="entry name" value="HTH_TetR"/>
</dbReference>
<protein>
    <submittedName>
        <fullName evidence="4">Transcriptional regulator, TetR family</fullName>
    </submittedName>
</protein>
<feature type="domain" description="HTH tetR-type" evidence="3">
    <location>
        <begin position="5"/>
        <end position="65"/>
    </location>
</feature>
<accession>A0A1T4Z8B7</accession>